<evidence type="ECO:0000313" key="1">
    <source>
        <dbReference type="EMBL" id="GGJ80405.1"/>
    </source>
</evidence>
<sequence length="185" mass="19918">MPHVHAIGFDDTPFPQDHRGDVRVIGTVYARHALHAVLSGKVRRDGRNSTDELTRLTLLAGTHLQLVLLQGIAVAGFNVIDIHRLHRQTGLPVLVVARRRPDLHRIEAALLGRVPGGRQKWKLIQAAGEMEPCGGVYVQRAGLTPEEAGAALTALTVEGRLPEPLRAAHLVAGGITRGHSAGQRA</sequence>
<organism evidence="1 2">
    <name type="scientific">Deinococcus aquiradiocola</name>
    <dbReference type="NCBI Taxonomy" id="393059"/>
    <lineage>
        <taxon>Bacteria</taxon>
        <taxon>Thermotogati</taxon>
        <taxon>Deinococcota</taxon>
        <taxon>Deinococci</taxon>
        <taxon>Deinococcales</taxon>
        <taxon>Deinococcaceae</taxon>
        <taxon>Deinococcus</taxon>
    </lineage>
</organism>
<accession>A0A917PJ15</accession>
<comment type="caution">
    <text evidence="1">The sequence shown here is derived from an EMBL/GenBank/DDBJ whole genome shotgun (WGS) entry which is preliminary data.</text>
</comment>
<dbReference type="PANTHER" id="PTHR39518:SF2">
    <property type="entry name" value="UPF0215 PROTEIN MJ1150"/>
    <property type="match status" value="1"/>
</dbReference>
<dbReference type="HAMAP" id="MF_00582">
    <property type="entry name" value="UPF0215"/>
    <property type="match status" value="1"/>
</dbReference>
<dbReference type="InterPro" id="IPR002802">
    <property type="entry name" value="Endo_dU"/>
</dbReference>
<protein>
    <submittedName>
        <fullName evidence="1">UPF0215 protein</fullName>
    </submittedName>
</protein>
<dbReference type="AlphaFoldDB" id="A0A917PJ15"/>
<dbReference type="PIRSF" id="PIRSF006380">
    <property type="entry name" value="UCP006380"/>
    <property type="match status" value="1"/>
</dbReference>
<dbReference type="Gene3D" id="3.30.2170.10">
    <property type="entry name" value="archaeoglobus fulgidus dsm 4304 superfamily"/>
    <property type="match status" value="1"/>
</dbReference>
<keyword evidence="2" id="KW-1185">Reference proteome</keyword>
<name>A0A917PJ15_9DEIO</name>
<dbReference type="PANTHER" id="PTHR39518">
    <property type="entry name" value="UPF0215 PROTEIN MJ1150"/>
    <property type="match status" value="1"/>
</dbReference>
<dbReference type="Pfam" id="PF01949">
    <property type="entry name" value="Endo_dU"/>
    <property type="match status" value="1"/>
</dbReference>
<evidence type="ECO:0000313" key="2">
    <source>
        <dbReference type="Proteomes" id="UP000635726"/>
    </source>
</evidence>
<proteinExistence type="inferred from homology"/>
<dbReference type="EMBL" id="BMOE01000009">
    <property type="protein sequence ID" value="GGJ80405.1"/>
    <property type="molecule type" value="Genomic_DNA"/>
</dbReference>
<reference evidence="1" key="2">
    <citation type="submission" date="2020-09" db="EMBL/GenBank/DDBJ databases">
        <authorList>
            <person name="Sun Q."/>
            <person name="Ohkuma M."/>
        </authorList>
    </citation>
    <scope>NUCLEOTIDE SEQUENCE</scope>
    <source>
        <strain evidence="1">JCM 14371</strain>
    </source>
</reference>
<reference evidence="1" key="1">
    <citation type="journal article" date="2014" name="Int. J. Syst. Evol. Microbiol.">
        <title>Complete genome sequence of Corynebacterium casei LMG S-19264T (=DSM 44701T), isolated from a smear-ripened cheese.</title>
        <authorList>
            <consortium name="US DOE Joint Genome Institute (JGI-PGF)"/>
            <person name="Walter F."/>
            <person name="Albersmeier A."/>
            <person name="Kalinowski J."/>
            <person name="Ruckert C."/>
        </authorList>
    </citation>
    <scope>NUCLEOTIDE SEQUENCE</scope>
    <source>
        <strain evidence="1">JCM 14371</strain>
    </source>
</reference>
<dbReference type="Proteomes" id="UP000635726">
    <property type="component" value="Unassembled WGS sequence"/>
</dbReference>
<gene>
    <name evidence="1" type="ORF">GCM10008939_25360</name>
</gene>
<dbReference type="RefSeq" id="WP_188963661.1">
    <property type="nucleotide sequence ID" value="NZ_BMOE01000009.1"/>
</dbReference>